<name>A0A9Q9E373_9LACO</name>
<reference evidence="2" key="1">
    <citation type="submission" date="2022-05" db="EMBL/GenBank/DDBJ databases">
        <authorList>
            <person name="Oliphant S.A."/>
            <person name="Watson-Haigh N.S."/>
            <person name="Sumby K.M."/>
            <person name="Gardner J.M."/>
            <person name="Jiranek V."/>
        </authorList>
    </citation>
    <scope>NUCLEOTIDE SEQUENCE</scope>
    <source>
        <strain evidence="2">KI4_B1</strain>
    </source>
</reference>
<feature type="compositionally biased region" description="Basic and acidic residues" evidence="1">
    <location>
        <begin position="65"/>
        <end position="95"/>
    </location>
</feature>
<protein>
    <submittedName>
        <fullName evidence="2">CsbD family protein</fullName>
    </submittedName>
</protein>
<organism evidence="2 3">
    <name type="scientific">Fructilactobacillus cliffordii</name>
    <dbReference type="NCBI Taxonomy" id="2940299"/>
    <lineage>
        <taxon>Bacteria</taxon>
        <taxon>Bacillati</taxon>
        <taxon>Bacillota</taxon>
        <taxon>Bacilli</taxon>
        <taxon>Lactobacillales</taxon>
        <taxon>Lactobacillaceae</taxon>
        <taxon>Fructilactobacillus</taxon>
    </lineage>
</organism>
<dbReference type="AlphaFoldDB" id="A0A9Q9E373"/>
<sequence>MKNVLLGLSLAANVALGYVVLKDTDALEDLTEKFDELSGKAVEKFDSFTDEAEGKAKQVEGALTDDPKAKLEGDFESGKGAVKEKVQDAKDALTD</sequence>
<dbReference type="RefSeq" id="WP_252766810.1">
    <property type="nucleotide sequence ID" value="NZ_CP097119.1"/>
</dbReference>
<gene>
    <name evidence="2" type="ORF">M3M40_00205</name>
</gene>
<dbReference type="Proteomes" id="UP001055911">
    <property type="component" value="Chromosome"/>
</dbReference>
<feature type="region of interest" description="Disordered" evidence="1">
    <location>
        <begin position="51"/>
        <end position="95"/>
    </location>
</feature>
<dbReference type="Gene3D" id="1.10.1470.10">
    <property type="entry name" value="YjbJ"/>
    <property type="match status" value="1"/>
</dbReference>
<proteinExistence type="predicted"/>
<dbReference type="InterPro" id="IPR036629">
    <property type="entry name" value="YjbJ_sf"/>
</dbReference>
<evidence type="ECO:0000256" key="1">
    <source>
        <dbReference type="SAM" id="MobiDB-lite"/>
    </source>
</evidence>
<evidence type="ECO:0000313" key="3">
    <source>
        <dbReference type="Proteomes" id="UP001055911"/>
    </source>
</evidence>
<evidence type="ECO:0000313" key="2">
    <source>
        <dbReference type="EMBL" id="USS89273.1"/>
    </source>
</evidence>
<accession>A0A9Q9E373</accession>
<dbReference type="EMBL" id="CP097119">
    <property type="protein sequence ID" value="USS89273.1"/>
    <property type="molecule type" value="Genomic_DNA"/>
</dbReference>
<dbReference type="SUPFAM" id="SSF69047">
    <property type="entry name" value="Hypothetical protein YjbJ"/>
    <property type="match status" value="1"/>
</dbReference>
<keyword evidence="3" id="KW-1185">Reference proteome</keyword>